<gene>
    <name evidence="3" type="ORF">JCR33_15890</name>
</gene>
<name>A0A934IR98_9HYPH</name>
<dbReference type="InterPro" id="IPR036263">
    <property type="entry name" value="Chorismate_II_sf"/>
</dbReference>
<dbReference type="SMART" id="SM00830">
    <property type="entry name" value="CM_2"/>
    <property type="match status" value="1"/>
</dbReference>
<evidence type="ECO:0000313" key="3">
    <source>
        <dbReference type="EMBL" id="MBJ3777188.1"/>
    </source>
</evidence>
<protein>
    <recommendedName>
        <fullName evidence="1">chorismate mutase</fullName>
        <ecNumber evidence="1">5.4.99.5</ecNumber>
    </recommendedName>
</protein>
<dbReference type="AlphaFoldDB" id="A0A934IR98"/>
<comment type="caution">
    <text evidence="3">The sequence shown here is derived from an EMBL/GenBank/DDBJ whole genome shotgun (WGS) entry which is preliminary data.</text>
</comment>
<feature type="domain" description="Chorismate mutase" evidence="2">
    <location>
        <begin position="1"/>
        <end position="74"/>
    </location>
</feature>
<keyword evidence="4" id="KW-1185">Reference proteome</keyword>
<accession>A0A934IR98</accession>
<dbReference type="InterPro" id="IPR036979">
    <property type="entry name" value="CM_dom_sf"/>
</dbReference>
<dbReference type="Gene3D" id="1.20.59.10">
    <property type="entry name" value="Chorismate mutase"/>
    <property type="match status" value="1"/>
</dbReference>
<dbReference type="EC" id="5.4.99.5" evidence="1"/>
<organism evidence="3 4">
    <name type="scientific">Acuticoccus mangrovi</name>
    <dbReference type="NCBI Taxonomy" id="2796142"/>
    <lineage>
        <taxon>Bacteria</taxon>
        <taxon>Pseudomonadati</taxon>
        <taxon>Pseudomonadota</taxon>
        <taxon>Alphaproteobacteria</taxon>
        <taxon>Hyphomicrobiales</taxon>
        <taxon>Amorphaceae</taxon>
        <taxon>Acuticoccus</taxon>
    </lineage>
</organism>
<dbReference type="PROSITE" id="PS51168">
    <property type="entry name" value="CHORISMATE_MUT_2"/>
    <property type="match status" value="1"/>
</dbReference>
<dbReference type="Proteomes" id="UP000609531">
    <property type="component" value="Unassembled WGS sequence"/>
</dbReference>
<evidence type="ECO:0000313" key="4">
    <source>
        <dbReference type="Proteomes" id="UP000609531"/>
    </source>
</evidence>
<dbReference type="GO" id="GO:0046417">
    <property type="term" value="P:chorismate metabolic process"/>
    <property type="evidence" value="ECO:0007669"/>
    <property type="project" value="InterPro"/>
</dbReference>
<dbReference type="Pfam" id="PF01817">
    <property type="entry name" value="CM_2"/>
    <property type="match status" value="1"/>
</dbReference>
<dbReference type="EMBL" id="JAEKJA010000013">
    <property type="protein sequence ID" value="MBJ3777188.1"/>
    <property type="molecule type" value="Genomic_DNA"/>
</dbReference>
<dbReference type="GO" id="GO:0004106">
    <property type="term" value="F:chorismate mutase activity"/>
    <property type="evidence" value="ECO:0007669"/>
    <property type="project" value="UniProtKB-EC"/>
</dbReference>
<reference evidence="3" key="1">
    <citation type="submission" date="2020-12" db="EMBL/GenBank/DDBJ databases">
        <title>Bacterial taxonomy.</title>
        <authorList>
            <person name="Pan X."/>
        </authorList>
    </citation>
    <scope>NUCLEOTIDE SEQUENCE</scope>
    <source>
        <strain evidence="3">B2012</strain>
    </source>
</reference>
<dbReference type="SUPFAM" id="SSF48600">
    <property type="entry name" value="Chorismate mutase II"/>
    <property type="match status" value="1"/>
</dbReference>
<evidence type="ECO:0000256" key="1">
    <source>
        <dbReference type="ARBA" id="ARBA00012404"/>
    </source>
</evidence>
<dbReference type="InterPro" id="IPR002701">
    <property type="entry name" value="CM_II_prokaryot"/>
</dbReference>
<proteinExistence type="predicted"/>
<sequence length="199" mass="20827">MDSGLHRLLRERFQIVAEIGKTKGPDESIIRPAREAAVIENRLAAHEGPMPADILVHIWRVLIGGACVVQRPFTLHIAGALDTARFLYGPISAALHADAADAVAALAAKPSDLAIIDTATSSDWWSGRGKAHAIGRYHTSSGGVVVVLGGEGVAFGAGPIALVAQDGDAPREVDATVLGPDDDVIGRYHPFPLVIPVAE</sequence>
<evidence type="ECO:0000259" key="2">
    <source>
        <dbReference type="PROSITE" id="PS51168"/>
    </source>
</evidence>